<evidence type="ECO:0000259" key="1">
    <source>
        <dbReference type="SMART" id="SM00581"/>
    </source>
</evidence>
<sequence>MPDGAPPPWLINMERYGPPPSYPHLKIPELNAPLKHKRWGDLEEEKKNKLRKMKSWRMEFSLLIPFLALLLAMRHLKMLLTFERERNLRGLYTKSLRKNKRGLLQGLYLEQHTPMSLFSQKSWKLWIMFFLQNTSKQRGKPSYVASLKISVTWL</sequence>
<dbReference type="SMART" id="SM00581">
    <property type="entry name" value="PSP"/>
    <property type="match status" value="1"/>
</dbReference>
<dbReference type="AlphaFoldDB" id="A0AAD9U439"/>
<comment type="caution">
    <text evidence="2">The sequence shown here is derived from an EMBL/GenBank/DDBJ whole genome shotgun (WGS) entry which is preliminary data.</text>
</comment>
<name>A0AAD9U439_9ROSI</name>
<evidence type="ECO:0000313" key="3">
    <source>
        <dbReference type="Proteomes" id="UP001280121"/>
    </source>
</evidence>
<feature type="domain" description="PSP proline-rich" evidence="1">
    <location>
        <begin position="1"/>
        <end position="36"/>
    </location>
</feature>
<dbReference type="InterPro" id="IPR052584">
    <property type="entry name" value="U2_snRNP_Complex_Component"/>
</dbReference>
<protein>
    <recommendedName>
        <fullName evidence="1">PSP proline-rich domain-containing protein</fullName>
    </recommendedName>
</protein>
<dbReference type="Pfam" id="PF04046">
    <property type="entry name" value="PSP"/>
    <property type="match status" value="1"/>
</dbReference>
<dbReference type="EMBL" id="JANJYI010000006">
    <property type="protein sequence ID" value="KAK2647181.1"/>
    <property type="molecule type" value="Genomic_DNA"/>
</dbReference>
<organism evidence="2 3">
    <name type="scientific">Dipteronia dyeriana</name>
    <dbReference type="NCBI Taxonomy" id="168575"/>
    <lineage>
        <taxon>Eukaryota</taxon>
        <taxon>Viridiplantae</taxon>
        <taxon>Streptophyta</taxon>
        <taxon>Embryophyta</taxon>
        <taxon>Tracheophyta</taxon>
        <taxon>Spermatophyta</taxon>
        <taxon>Magnoliopsida</taxon>
        <taxon>eudicotyledons</taxon>
        <taxon>Gunneridae</taxon>
        <taxon>Pentapetalae</taxon>
        <taxon>rosids</taxon>
        <taxon>malvids</taxon>
        <taxon>Sapindales</taxon>
        <taxon>Sapindaceae</taxon>
        <taxon>Hippocastanoideae</taxon>
        <taxon>Acereae</taxon>
        <taxon>Dipteronia</taxon>
    </lineage>
</organism>
<proteinExistence type="predicted"/>
<dbReference type="PANTHER" id="PTHR12785">
    <property type="entry name" value="SPLICING FACTOR 3B"/>
    <property type="match status" value="1"/>
</dbReference>
<keyword evidence="3" id="KW-1185">Reference proteome</keyword>
<evidence type="ECO:0000313" key="2">
    <source>
        <dbReference type="EMBL" id="KAK2647181.1"/>
    </source>
</evidence>
<dbReference type="InterPro" id="IPR006568">
    <property type="entry name" value="PSP_pro-rich"/>
</dbReference>
<dbReference type="Proteomes" id="UP001280121">
    <property type="component" value="Unassembled WGS sequence"/>
</dbReference>
<accession>A0AAD9U439</accession>
<reference evidence="2" key="1">
    <citation type="journal article" date="2023" name="Plant J.">
        <title>Genome sequences and population genomics provide insights into the demographic history, inbreeding, and mutation load of two 'living fossil' tree species of Dipteronia.</title>
        <authorList>
            <person name="Feng Y."/>
            <person name="Comes H.P."/>
            <person name="Chen J."/>
            <person name="Zhu S."/>
            <person name="Lu R."/>
            <person name="Zhang X."/>
            <person name="Li P."/>
            <person name="Qiu J."/>
            <person name="Olsen K.M."/>
            <person name="Qiu Y."/>
        </authorList>
    </citation>
    <scope>NUCLEOTIDE SEQUENCE</scope>
    <source>
        <strain evidence="2">KIB01</strain>
    </source>
</reference>
<gene>
    <name evidence="2" type="ORF">Ddye_022376</name>
</gene>
<dbReference type="PANTHER" id="PTHR12785:SF6">
    <property type="entry name" value="SPLICING FACTOR 3B SUBUNIT 2"/>
    <property type="match status" value="1"/>
</dbReference>